<dbReference type="EMBL" id="JACXVP010000002">
    <property type="protein sequence ID" value="KAG5620823.1"/>
    <property type="molecule type" value="Genomic_DNA"/>
</dbReference>
<protein>
    <submittedName>
        <fullName evidence="1">Uncharacterized protein</fullName>
    </submittedName>
</protein>
<sequence length="163" mass="18150">MCTLEPGFNMVIVTTFERRASVRLSSWLKKARDTDQCPNKFKAMSEQVKKARDSFKGGLLNNGGAKSVGTITRKMDEHHKYVNENLDSSVQMTLELSTQIWIEKVVGGHTRVYSIVEALEMILKGVGSSRQVETIDDVQIAAMSAQIAKLTAVLKESERKKSS</sequence>
<dbReference type="OrthoDB" id="1431382at2759"/>
<evidence type="ECO:0000313" key="1">
    <source>
        <dbReference type="EMBL" id="KAG5620823.1"/>
    </source>
</evidence>
<organism evidence="1 2">
    <name type="scientific">Solanum commersonii</name>
    <name type="common">Commerson's wild potato</name>
    <name type="synonym">Commerson's nightshade</name>
    <dbReference type="NCBI Taxonomy" id="4109"/>
    <lineage>
        <taxon>Eukaryota</taxon>
        <taxon>Viridiplantae</taxon>
        <taxon>Streptophyta</taxon>
        <taxon>Embryophyta</taxon>
        <taxon>Tracheophyta</taxon>
        <taxon>Spermatophyta</taxon>
        <taxon>Magnoliopsida</taxon>
        <taxon>eudicotyledons</taxon>
        <taxon>Gunneridae</taxon>
        <taxon>Pentapetalae</taxon>
        <taxon>asterids</taxon>
        <taxon>lamiids</taxon>
        <taxon>Solanales</taxon>
        <taxon>Solanaceae</taxon>
        <taxon>Solanoideae</taxon>
        <taxon>Solaneae</taxon>
        <taxon>Solanum</taxon>
    </lineage>
</organism>
<dbReference type="Proteomes" id="UP000824120">
    <property type="component" value="Chromosome 2"/>
</dbReference>
<keyword evidence="2" id="KW-1185">Reference proteome</keyword>
<proteinExistence type="predicted"/>
<reference evidence="1 2" key="1">
    <citation type="submission" date="2020-09" db="EMBL/GenBank/DDBJ databases">
        <title>De no assembly of potato wild relative species, Solanum commersonii.</title>
        <authorList>
            <person name="Cho K."/>
        </authorList>
    </citation>
    <scope>NUCLEOTIDE SEQUENCE [LARGE SCALE GENOMIC DNA]</scope>
    <source>
        <strain evidence="1">LZ3.2</strain>
        <tissue evidence="1">Leaf</tissue>
    </source>
</reference>
<dbReference type="AlphaFoldDB" id="A0A9J6AA31"/>
<comment type="caution">
    <text evidence="1">The sequence shown here is derived from an EMBL/GenBank/DDBJ whole genome shotgun (WGS) entry which is preliminary data.</text>
</comment>
<accession>A0A9J6AA31</accession>
<name>A0A9J6AA31_SOLCO</name>
<gene>
    <name evidence="1" type="ORF">H5410_006041</name>
</gene>
<evidence type="ECO:0000313" key="2">
    <source>
        <dbReference type="Proteomes" id="UP000824120"/>
    </source>
</evidence>